<dbReference type="InterPro" id="IPR011006">
    <property type="entry name" value="CheY-like_superfamily"/>
</dbReference>
<evidence type="ECO:0000259" key="3">
    <source>
        <dbReference type="PROSITE" id="PS50930"/>
    </source>
</evidence>
<gene>
    <name evidence="4" type="ORF">LQ567_15140</name>
</gene>
<dbReference type="SMART" id="SM00850">
    <property type="entry name" value="LytTR"/>
    <property type="match status" value="1"/>
</dbReference>
<dbReference type="RefSeq" id="WP_231005368.1">
    <property type="nucleotide sequence ID" value="NZ_JAJNEC010000005.1"/>
</dbReference>
<feature type="domain" description="HTH LytTR-type" evidence="3">
    <location>
        <begin position="148"/>
        <end position="251"/>
    </location>
</feature>
<dbReference type="Proteomes" id="UP001199816">
    <property type="component" value="Unassembled WGS sequence"/>
</dbReference>
<reference evidence="4 5" key="1">
    <citation type="submission" date="2021-11" db="EMBL/GenBank/DDBJ databases">
        <title>Genomic of Niabella pedocola.</title>
        <authorList>
            <person name="Wu T."/>
        </authorList>
    </citation>
    <scope>NUCLEOTIDE SEQUENCE [LARGE SCALE GENOMIC DNA]</scope>
    <source>
        <strain evidence="4 5">JCM 31011</strain>
    </source>
</reference>
<dbReference type="PANTHER" id="PTHR37299:SF1">
    <property type="entry name" value="STAGE 0 SPORULATION PROTEIN A HOMOLOG"/>
    <property type="match status" value="1"/>
</dbReference>
<dbReference type="InterPro" id="IPR007492">
    <property type="entry name" value="LytTR_DNA-bd_dom"/>
</dbReference>
<comment type="caution">
    <text evidence="4">The sequence shown here is derived from an EMBL/GenBank/DDBJ whole genome shotgun (WGS) entry which is preliminary data.</text>
</comment>
<feature type="domain" description="Response regulatory" evidence="2">
    <location>
        <begin position="5"/>
        <end position="118"/>
    </location>
</feature>
<keyword evidence="1" id="KW-0597">Phosphoprotein</keyword>
<dbReference type="InterPro" id="IPR046947">
    <property type="entry name" value="LytR-like"/>
</dbReference>
<evidence type="ECO:0000259" key="2">
    <source>
        <dbReference type="PROSITE" id="PS50110"/>
    </source>
</evidence>
<dbReference type="EMBL" id="JAJNEC010000005">
    <property type="protein sequence ID" value="MCD2424113.1"/>
    <property type="molecule type" value="Genomic_DNA"/>
</dbReference>
<protein>
    <submittedName>
        <fullName evidence="4">LytTR family DNA-binding domain-containing protein</fullName>
    </submittedName>
</protein>
<name>A0ABS8PSR8_9BACT</name>
<dbReference type="Pfam" id="PF04397">
    <property type="entry name" value="LytTR"/>
    <property type="match status" value="1"/>
</dbReference>
<dbReference type="PROSITE" id="PS50930">
    <property type="entry name" value="HTH_LYTTR"/>
    <property type="match status" value="1"/>
</dbReference>
<accession>A0ABS8PSR8</accession>
<sequence>MNPITALLVDDEPRGLSSLQKLLQLNCPEVEILACCQDVDAALEKIKRLQPQLVFLDVAMPGRNGFDLLRSLDRISFEIIFVTAHNSYMMQAFRFSAVDYLLKPVEDELLAEAVQRAAKRITDKSESMQLSAFLYNLQQNGAVKKMKLCVPSLRGVKVIEITDIIYCEASSNYTNFYLVNGGTLCSSKPIFEYETLLEDSSFVRVHKSFLVNLEHIKEYIRGEGGSVLMSNGHEVEVSRRKKEVFIKSMRDYYKY</sequence>
<feature type="modified residue" description="4-aspartylphosphate" evidence="1">
    <location>
        <position position="57"/>
    </location>
</feature>
<proteinExistence type="predicted"/>
<evidence type="ECO:0000256" key="1">
    <source>
        <dbReference type="PROSITE-ProRule" id="PRU00169"/>
    </source>
</evidence>
<evidence type="ECO:0000313" key="5">
    <source>
        <dbReference type="Proteomes" id="UP001199816"/>
    </source>
</evidence>
<dbReference type="PANTHER" id="PTHR37299">
    <property type="entry name" value="TRANSCRIPTIONAL REGULATOR-RELATED"/>
    <property type="match status" value="1"/>
</dbReference>
<dbReference type="Gene3D" id="3.40.50.2300">
    <property type="match status" value="1"/>
</dbReference>
<organism evidence="4 5">
    <name type="scientific">Niabella pedocola</name>
    <dbReference type="NCBI Taxonomy" id="1752077"/>
    <lineage>
        <taxon>Bacteria</taxon>
        <taxon>Pseudomonadati</taxon>
        <taxon>Bacteroidota</taxon>
        <taxon>Chitinophagia</taxon>
        <taxon>Chitinophagales</taxon>
        <taxon>Chitinophagaceae</taxon>
        <taxon>Niabella</taxon>
    </lineage>
</organism>
<dbReference type="Gene3D" id="2.40.50.1020">
    <property type="entry name" value="LytTr DNA-binding domain"/>
    <property type="match status" value="1"/>
</dbReference>
<dbReference type="GO" id="GO:0003677">
    <property type="term" value="F:DNA binding"/>
    <property type="evidence" value="ECO:0007669"/>
    <property type="project" value="UniProtKB-KW"/>
</dbReference>
<keyword evidence="5" id="KW-1185">Reference proteome</keyword>
<dbReference type="SUPFAM" id="SSF52172">
    <property type="entry name" value="CheY-like"/>
    <property type="match status" value="1"/>
</dbReference>
<dbReference type="SMART" id="SM00448">
    <property type="entry name" value="REC"/>
    <property type="match status" value="1"/>
</dbReference>
<dbReference type="Pfam" id="PF00072">
    <property type="entry name" value="Response_reg"/>
    <property type="match status" value="1"/>
</dbReference>
<evidence type="ECO:0000313" key="4">
    <source>
        <dbReference type="EMBL" id="MCD2424113.1"/>
    </source>
</evidence>
<keyword evidence="4" id="KW-0238">DNA-binding</keyword>
<dbReference type="PROSITE" id="PS50110">
    <property type="entry name" value="RESPONSE_REGULATORY"/>
    <property type="match status" value="1"/>
</dbReference>
<dbReference type="InterPro" id="IPR001789">
    <property type="entry name" value="Sig_transdc_resp-reg_receiver"/>
</dbReference>